<dbReference type="SUPFAM" id="SSF51120">
    <property type="entry name" value="beta-Roll"/>
    <property type="match status" value="8"/>
</dbReference>
<dbReference type="InterPro" id="IPR002126">
    <property type="entry name" value="Cadherin-like_dom"/>
</dbReference>
<gene>
    <name evidence="4" type="ORF">JL811_19245</name>
</gene>
<dbReference type="InterPro" id="IPR022441">
    <property type="entry name" value="Para_beta_helix_rpt-2"/>
</dbReference>
<comment type="caution">
    <text evidence="4">The sequence shown here is derived from an EMBL/GenBank/DDBJ whole genome shotgun (WGS) entry which is preliminary data.</text>
</comment>
<dbReference type="CDD" id="cd11304">
    <property type="entry name" value="Cadherin_repeat"/>
    <property type="match status" value="1"/>
</dbReference>
<dbReference type="NCBIfam" id="TIGR03804">
    <property type="entry name" value="para_beta_helix"/>
    <property type="match status" value="1"/>
</dbReference>
<evidence type="ECO:0000313" key="4">
    <source>
        <dbReference type="EMBL" id="MBL4919354.1"/>
    </source>
</evidence>
<dbReference type="InterPro" id="IPR001343">
    <property type="entry name" value="Hemolysn_Ca-bd"/>
</dbReference>
<feature type="domain" description="Cadherin" evidence="3">
    <location>
        <begin position="2479"/>
        <end position="2587"/>
    </location>
</feature>
<evidence type="ECO:0000256" key="2">
    <source>
        <dbReference type="ARBA" id="ARBA00022525"/>
    </source>
</evidence>
<dbReference type="Pfam" id="PF00353">
    <property type="entry name" value="HemolysinCabind"/>
    <property type="match status" value="14"/>
</dbReference>
<dbReference type="SUPFAM" id="SSF49313">
    <property type="entry name" value="Cadherin-like"/>
    <property type="match status" value="1"/>
</dbReference>
<accession>A0A8K0Y2U7</accession>
<dbReference type="SMART" id="SM00112">
    <property type="entry name" value="CA"/>
    <property type="match status" value="1"/>
</dbReference>
<reference evidence="4" key="1">
    <citation type="submission" date="2021-01" db="EMBL/GenBank/DDBJ databases">
        <title>Tabrizicola alba sp. nov. a motile alkaliphilic bacterium isolated from a soda lake.</title>
        <authorList>
            <person name="Szuroczki S."/>
            <person name="Abbaszade G."/>
            <person name="Schumann P."/>
            <person name="Toth E."/>
        </authorList>
    </citation>
    <scope>NUCLEOTIDE SEQUENCE</scope>
    <source>
        <strain evidence="4">DMG-N-6</strain>
    </source>
</reference>
<dbReference type="InterPro" id="IPR006626">
    <property type="entry name" value="PbH1"/>
</dbReference>
<dbReference type="InterPro" id="IPR011049">
    <property type="entry name" value="Serralysin-like_metalloprot_C"/>
</dbReference>
<evidence type="ECO:0000259" key="3">
    <source>
        <dbReference type="PROSITE" id="PS50268"/>
    </source>
</evidence>
<dbReference type="GO" id="GO:0016020">
    <property type="term" value="C:membrane"/>
    <property type="evidence" value="ECO:0007669"/>
    <property type="project" value="InterPro"/>
</dbReference>
<dbReference type="Gene3D" id="2.160.20.10">
    <property type="entry name" value="Single-stranded right-handed beta-helix, Pectin lyase-like"/>
    <property type="match status" value="5"/>
</dbReference>
<dbReference type="SUPFAM" id="SSF51126">
    <property type="entry name" value="Pectin lyase-like"/>
    <property type="match status" value="6"/>
</dbReference>
<organism evidence="4 5">
    <name type="scientific">Szabonella alba</name>
    <dbReference type="NCBI Taxonomy" id="2804194"/>
    <lineage>
        <taxon>Bacteria</taxon>
        <taxon>Pseudomonadati</taxon>
        <taxon>Pseudomonadota</taxon>
        <taxon>Alphaproteobacteria</taxon>
        <taxon>Rhodobacterales</taxon>
        <taxon>Paracoccaceae</taxon>
        <taxon>Szabonella</taxon>
    </lineage>
</organism>
<dbReference type="Proteomes" id="UP000648908">
    <property type="component" value="Unassembled WGS sequence"/>
</dbReference>
<dbReference type="EMBL" id="JAESVN010000019">
    <property type="protein sequence ID" value="MBL4919354.1"/>
    <property type="molecule type" value="Genomic_DNA"/>
</dbReference>
<dbReference type="Gene3D" id="2.150.10.10">
    <property type="entry name" value="Serralysin-like metalloprotease, C-terminal"/>
    <property type="match status" value="8"/>
</dbReference>
<name>A0A8K0Y2U7_9RHOB</name>
<dbReference type="InterPro" id="IPR050557">
    <property type="entry name" value="RTX_toxin/Mannuronan_C5-epim"/>
</dbReference>
<dbReference type="InterPro" id="IPR011050">
    <property type="entry name" value="Pectin_lyase_fold/virulence"/>
</dbReference>
<keyword evidence="2" id="KW-0964">Secreted</keyword>
<dbReference type="InterPro" id="IPR012334">
    <property type="entry name" value="Pectin_lyas_fold"/>
</dbReference>
<dbReference type="GO" id="GO:0005509">
    <property type="term" value="F:calcium ion binding"/>
    <property type="evidence" value="ECO:0007669"/>
    <property type="project" value="InterPro"/>
</dbReference>
<dbReference type="GO" id="GO:0005576">
    <property type="term" value="C:extracellular region"/>
    <property type="evidence" value="ECO:0007669"/>
    <property type="project" value="UniProtKB-SubCell"/>
</dbReference>
<dbReference type="PRINTS" id="PR00313">
    <property type="entry name" value="CABNDNGRPT"/>
</dbReference>
<dbReference type="Gene3D" id="2.60.40.60">
    <property type="entry name" value="Cadherins"/>
    <property type="match status" value="1"/>
</dbReference>
<dbReference type="InterPro" id="IPR015919">
    <property type="entry name" value="Cadherin-like_sf"/>
</dbReference>
<comment type="subcellular location">
    <subcellularLocation>
        <location evidence="1">Secreted</location>
    </subcellularLocation>
</comment>
<dbReference type="InterPro" id="IPR018511">
    <property type="entry name" value="Hemolysin-typ_Ca-bd_CS"/>
</dbReference>
<evidence type="ECO:0000313" key="5">
    <source>
        <dbReference type="Proteomes" id="UP000648908"/>
    </source>
</evidence>
<evidence type="ECO:0000256" key="1">
    <source>
        <dbReference type="ARBA" id="ARBA00004613"/>
    </source>
</evidence>
<dbReference type="InterPro" id="IPR007742">
    <property type="entry name" value="NosD_dom"/>
</dbReference>
<protein>
    <submittedName>
        <fullName evidence="4">Right-handed parallel beta-helix repeat-containing protein</fullName>
    </submittedName>
</protein>
<dbReference type="Pfam" id="PF05048">
    <property type="entry name" value="NosD"/>
    <property type="match status" value="1"/>
</dbReference>
<sequence>MATYTVNPASFDNIDSFQTIAAAIEAAGTGDLIIVSDGVYANVVIDKAVTLQAENPGGATITGPGVNQGSAVRIEAGINDVTVTGFNIEASAGDLAAVYAVGNNDGITVQNNSIDGGTAGHAFLSGGAGGFGLNNSTISGNTLMGEGTSGGNSSVVYINGPANLPGIVTSGNSITGNTISGNPAGGLLLGVDSTNGTISGNSFAGTASYAQLEVFGAGNVIEMNDFAATGPFFVDGSGDYDAAAIVSGNSAPGGVIYIEGKSGFYTSLQAAIDAAADGDTISVTPGDYTDSANYNGADNTNSGSNPVGLLINKSVTIQGVDATGTPITDAADIAATFTSGVQSNWGTNIHVTAADVTIRGLELLGVDSLGRPVNQSVNKVIEVLKGGFVLEASIVGAAAGESVGATGFGAIYIGDEGATDPSGFLSAIDTVTISGNSIGGSVTFANGAGFGVPEMDLDFTITDNDFTAGTGIGVQGQITGFGWLLVPAQAPTTVTGNSFAPGTSRVIREIESDPAEIQIDKAYIEDFIANNDVGDFAYLLDGMGDLKLIAQGGGTYFSAAIDDQASDLGALQPGETLVTQDGSFAAAATGSTWFVLDGQSLQAAINAAGAGDTIMVGAGTYDENLVINKELTILGPNAGQAGTDGARGDEAVLSGLVSVSGPGAITLDGLKFLNDEPVGARSGLTLVTVASGADHVITNSVFESAVVGGNTGGLHDVALMINTLSSGSVTVTDNLFAGDPDGSFGAFSDAAWGRGIYSNGGGVETVITGNTFENTRTGLGLDNYDNDASDVSGNAFFASGSGISIGLPTSGELTTITGNEFTDVGTEFNMGNLTGSVSFDVGGTGNVALDGTTPGVMVISSGSGDDTIYGTDGVDVITGGNGNDVIHAGAGDTVNGGGGANIVVLPDGLTPEDFATMSLTNVAAVTYEGAPAGTLYVFEGMSIQAAVDAASDGATIIVGPGTYNETVSIAGKTGLTIEGAQAGVSAGVGGTRNGNSTAGETILVGGFTFGGGASTVNDFAVDGFRIQGNAFSNLRVGGTLTIENTIIASTISGSAINPIILTGSPAVDVVVRGNTFLGSRGVSIEDPGVSSALIEGNVFNNTASGVLALADAQPGVVNVTGNSFVGAVGATIIGDGKTFTDNTFSNSTFGLRIFESTDHTVTGNTFNGAGLGIWLVNGDGPDFAGNTLEDNTFSGAGAAFLNETAINALFGINTIGGEEFLTGTLVLAGNGAVFAPITGTVVGEFLVGTENDDTFLASGGNDTLDGAGGDDTLDMTSAGSGGSFVDLNAGLAFSTATGIDSLISIENVRGSAGNDGLYGDAGDNTFFATAGDDVIDGREGSDTYDASTVTADMVVDLTAGTATGSGTDVLTSVENVATGSGHDAVTGSAADNTIATGDGDDVITLVGGADVVDAGTGYDSVSFAGARDAYTITWDGTTATVDDGAGNVATITNAEQLDFDGSSVFLVGPDSTAYTTIAAGMEAAGNGDEVMLAPGLYAEVVVVNKSITITGAGNGDDPATSTIIDPAGSPAQAVNFVGGSAGASLQSLRITGATNGIDLQANVGVGDLTFRDIAVVDNATYGINFRNGEIGDLTVEDSVISGNGTVGLRIPSTGSYGTLTVTGSTLEDNGTHGLITLGATVANVVVTGSSFANNGTAGGSGQGDLILGNFIGNATLRDLVISGDGSGANALQLLGITAGSGSEPDPRKAVVPVGTVTIENVEITGTYARDVVQIGRYTDLDGLSIEGLDVQATQGATPGWAQVSFFNVGGDVDLADYGLDGGLRVTIATNNGVEFDTATSDTTGAALTGGDGTDVLIGHVLGDTLDGGAGADALYGGAGDDLLLVDTDDVVIDGGDGVDMAVFAAGTDVEAVLAMEAGFTDVEAIRIGEAGSATFVVFEGMSIQAAIDAAMDGDTIVLGAGAFAENLTVNKQLTIIGANEGLAGDAMGRGAESAITGVIDVQAAGVVLDGLQVLQGGAILGQNAGVYVRGTASDLSVTNTVFEREGGFGTFRGVLTETGSVTGLSITASAFTGWATGLYLNPGAADATVTDNVFDGNNVGISLDGPGTGTVSGNSFVNSSFEHVGVGGLGATVDAGAILAANGFDTLVEAVTIYGLDDGGQTITGTVNDDLILGAAGHDDITGGDGADKLYGGAGDDLLRADTDDTVIDGGDGFDTAAFAAGTDLSDVQAMEPVFESIELVRIGEAGDSASFIVFDGMSLTDAADAAMAGDTILLADNITTLDLSGTTADATVSLPDGEASSDDIATVSFGANVVDVIGSAGNDAITGDGQDNNLMGAAGDDVIFGSLGNDTLNGGDGMDTVSYAASTSGVFATLQLGTAFGDEIGNDLLVNIEALTGGSGNDVFIASNAGNLLDGGAGNDSLVGGSGNDTLIAGAGNDTLSGGGGTDTAVFDFAVTDYVITRAGGTYTIVKDGETNTVSGVELFVFDGVTYDVTGDADLIVGVAPEIVSVNEAMPDEDMDPATISVDENSAAGTVVALVTASDANIATLGDVLTFTLEDGAGDPLTGPFELVKTSDSTAEIRVNGALDFEMSGSHAVTVRITDSQGLSVTQSVTIDVNDVNEAPTDITFGDVTAGLPDDTEGAIVTTVAVVDPDMGDSFTFETDDARFEVVELPEGSGTFVLKLKEGETVSFPDADELTIAVTATDAGGLEVTRDISFAVTETNQPPGGGGGLGIWSPDPVEAGSRRAVLAPEAVVTDPDGDDLTYTLTEAPSAGRFFLGSTLVTAGMVLSAADLAALVYEAPEEAGEHNASFDVSDGVNPAVPLSVTLTVSAAVDGLLTGTPGADLLDGAAGNDTIAGGAGADTLFGGSGIDTLDYSASTQSVAVRLWNLTASGGDAEGDVISGFENIIGGSGNDTLTGDNAANELTGGEGHDFLFAVGGNDLLFGGNGNDSLYGGAGADTLYGGDGDDLVYGGTGADVFYGGAGIDTLNYFDDPAGVTVNLATGTGSGGTASGDLFEGFENVIGGAGHDRLTGDAGANLLDGAAGNDTIAGGAGADTMYGGAGIDTLDYSSDTSGIAVRLWNGTAFGGDAEGDVYSGFENLIGGSGNDTLNGDNGANILTGGDGNDFLFAVNGNDMAYGGAGNDTIYGGAGDDTLEGGAGNDRLYGDAGADTFVFATGHGQDTILGFSAAEDRLDLSSALVEGLASGADVVAEYASVTGAGVIFDFGDGNSILLQGVTTLTGLEDRIDIFGDTLL</sequence>
<dbReference type="PANTHER" id="PTHR38340:SF1">
    <property type="entry name" value="S-LAYER PROTEIN"/>
    <property type="match status" value="1"/>
</dbReference>
<dbReference type="SMART" id="SM00710">
    <property type="entry name" value="PbH1"/>
    <property type="match status" value="26"/>
</dbReference>
<dbReference type="PROSITE" id="PS00330">
    <property type="entry name" value="HEMOLYSIN_CALCIUM"/>
    <property type="match status" value="10"/>
</dbReference>
<dbReference type="PANTHER" id="PTHR38340">
    <property type="entry name" value="S-LAYER PROTEIN"/>
    <property type="match status" value="1"/>
</dbReference>
<dbReference type="PROSITE" id="PS50268">
    <property type="entry name" value="CADHERIN_2"/>
    <property type="match status" value="1"/>
</dbReference>
<dbReference type="GO" id="GO:0007156">
    <property type="term" value="P:homophilic cell adhesion via plasma membrane adhesion molecules"/>
    <property type="evidence" value="ECO:0007669"/>
    <property type="project" value="InterPro"/>
</dbReference>
<dbReference type="Pfam" id="PF00028">
    <property type="entry name" value="Cadherin"/>
    <property type="match status" value="1"/>
</dbReference>
<proteinExistence type="predicted"/>
<dbReference type="RefSeq" id="WP_202690334.1">
    <property type="nucleotide sequence ID" value="NZ_JAESVN010000019.1"/>
</dbReference>
<keyword evidence="5" id="KW-1185">Reference proteome</keyword>